<protein>
    <recommendedName>
        <fullName evidence="4">Polycystin domain-containing protein</fullName>
    </recommendedName>
</protein>
<feature type="transmembrane region" description="Helical" evidence="1">
    <location>
        <begin position="84"/>
        <end position="107"/>
    </location>
</feature>
<reference evidence="2 3" key="1">
    <citation type="journal article" date="2010" name="Science">
        <title>Plasticity of animal genome architecture unmasked by rapid evolution of a pelagic tunicate.</title>
        <authorList>
            <person name="Denoeud F."/>
            <person name="Henriet S."/>
            <person name="Mungpakdee S."/>
            <person name="Aury J.M."/>
            <person name="Da Silva C."/>
            <person name="Brinkmann H."/>
            <person name="Mikhaleva J."/>
            <person name="Olsen L.C."/>
            <person name="Jubin C."/>
            <person name="Canestro C."/>
            <person name="Bouquet J.M."/>
            <person name="Danks G."/>
            <person name="Poulain J."/>
            <person name="Campsteijn C."/>
            <person name="Adamski M."/>
            <person name="Cross I."/>
            <person name="Yadetie F."/>
            <person name="Muffato M."/>
            <person name="Louis A."/>
            <person name="Butcher S."/>
            <person name="Tsagkogeorga G."/>
            <person name="Konrad A."/>
            <person name="Singh S."/>
            <person name="Jensen M.F."/>
            <person name="Cong E.H."/>
            <person name="Eikeseth-Otteraa H."/>
            <person name="Noel B."/>
            <person name="Anthouard V."/>
            <person name="Porcel B.M."/>
            <person name="Kachouri-Lafond R."/>
            <person name="Nishino A."/>
            <person name="Ugolini M."/>
            <person name="Chourrout P."/>
            <person name="Nishida H."/>
            <person name="Aasland R."/>
            <person name="Huzurbazar S."/>
            <person name="Westhof E."/>
            <person name="Delsuc F."/>
            <person name="Lehrach H."/>
            <person name="Reinhardt R."/>
            <person name="Weissenbach J."/>
            <person name="Roy S.W."/>
            <person name="Artiguenave F."/>
            <person name="Postlethwait J.H."/>
            <person name="Manak J.R."/>
            <person name="Thompson E.M."/>
            <person name="Jaillon O."/>
            <person name="Du Pasquier L."/>
            <person name="Boudinot P."/>
            <person name="Liberles D.A."/>
            <person name="Volff J.N."/>
            <person name="Philippe H."/>
            <person name="Lenhard B."/>
            <person name="Roest Crollius H."/>
            <person name="Wincker P."/>
            <person name="Chourrout D."/>
        </authorList>
    </citation>
    <scope>NUCLEOTIDE SEQUENCE [LARGE SCALE GENOMIC DNA]</scope>
</reference>
<evidence type="ECO:0000313" key="2">
    <source>
        <dbReference type="EMBL" id="CBY18264.1"/>
    </source>
</evidence>
<dbReference type="EMBL" id="FN653023">
    <property type="protein sequence ID" value="CBY18264.1"/>
    <property type="molecule type" value="Genomic_DNA"/>
</dbReference>
<keyword evidence="1" id="KW-0812">Transmembrane</keyword>
<feature type="transmembrane region" description="Helical" evidence="1">
    <location>
        <begin position="12"/>
        <end position="33"/>
    </location>
</feature>
<dbReference type="GO" id="GO:0005261">
    <property type="term" value="F:monoatomic cation channel activity"/>
    <property type="evidence" value="ECO:0007669"/>
    <property type="project" value="TreeGrafter"/>
</dbReference>
<name>E4X3R0_OIKDI</name>
<evidence type="ECO:0000313" key="3">
    <source>
        <dbReference type="Proteomes" id="UP000001307"/>
    </source>
</evidence>
<dbReference type="GO" id="GO:0030001">
    <property type="term" value="P:metal ion transport"/>
    <property type="evidence" value="ECO:0007669"/>
    <property type="project" value="TreeGrafter"/>
</dbReference>
<sequence length="626" mass="73252">MAISNFCSSPLYCFIIEVVSYFAFLGLFAYVILLKFCIRITFYEYLLMIWMVSIQLERIRKFIAISDKTRSEKIRLMFHDTWNILYFLAIVTFLAGIILRGVSIVSYKQIYKINMKSFETLPNNKINVYNTTSWDDFQTKYKFSAISSFFSNENNPLYTEMSPEAKEFVADNYGIYPFEFINGIDDHPASLNYCPLHILENASFENPKFLKWAQIFYGITFLIMCMAVLHFYDIHKLLGPLAISIGRMMRDLMMFIFILAVFLVPYGVITTALLYPNEVRLADCLEGIFFKPILNLYGDLFLTEYTNYEFNEELDGCVAAEDIRSVETENDLYSGFDFVRVTPIMKNFTHEWERDIKLWNVCEPEHMSQMTAFYLTNYDCDFGENSNSSTTSSGEIECSFLDGNEEDSEKLDPIRLTEIFEDCFSKVRVLRVKKENDALLKFEKLLPTTKKREAGETEKYYKYFQSVEGADMENFEYFTFSPWRQFKDGNVPVPENPENLTEDDLYNLLLEYENNPDDDIEIFPQKSIDKFSNIDNVPIELPKPTQMTESEWNLDIFERRTTKGVELTFNDLLPSCSVDDKVNPCTSSKKQPVVLAAMIVYSFEQETIQLCRSRVHEQYSKRRVEK</sequence>
<dbReference type="InterPro" id="IPR050927">
    <property type="entry name" value="TRPM"/>
</dbReference>
<dbReference type="AlphaFoldDB" id="E4X3R0"/>
<dbReference type="GO" id="GO:0005886">
    <property type="term" value="C:plasma membrane"/>
    <property type="evidence" value="ECO:0007669"/>
    <property type="project" value="TreeGrafter"/>
</dbReference>
<feature type="transmembrane region" description="Helical" evidence="1">
    <location>
        <begin position="212"/>
        <end position="232"/>
    </location>
</feature>
<keyword evidence="3" id="KW-1185">Reference proteome</keyword>
<organism evidence="2 3">
    <name type="scientific">Oikopleura dioica</name>
    <name type="common">Tunicate</name>
    <dbReference type="NCBI Taxonomy" id="34765"/>
    <lineage>
        <taxon>Eukaryota</taxon>
        <taxon>Metazoa</taxon>
        <taxon>Chordata</taxon>
        <taxon>Tunicata</taxon>
        <taxon>Appendicularia</taxon>
        <taxon>Copelata</taxon>
        <taxon>Oikopleuridae</taxon>
        <taxon>Oikopleura</taxon>
    </lineage>
</organism>
<dbReference type="OrthoDB" id="310870at2759"/>
<proteinExistence type="predicted"/>
<evidence type="ECO:0008006" key="4">
    <source>
        <dbReference type="Google" id="ProtNLM"/>
    </source>
</evidence>
<feature type="transmembrane region" description="Helical" evidence="1">
    <location>
        <begin position="252"/>
        <end position="275"/>
    </location>
</feature>
<keyword evidence="1" id="KW-1133">Transmembrane helix</keyword>
<dbReference type="PANTHER" id="PTHR13800:SF1">
    <property type="entry name" value="TRANSIENT RECEPTOR POTENTIAL CATION CHANNEL TRPM"/>
    <property type="match status" value="1"/>
</dbReference>
<evidence type="ECO:0000256" key="1">
    <source>
        <dbReference type="SAM" id="Phobius"/>
    </source>
</evidence>
<keyword evidence="1" id="KW-0472">Membrane</keyword>
<gene>
    <name evidence="2" type="ORF">GSOID_T00017903001</name>
</gene>
<accession>E4X3R0</accession>
<dbReference type="PANTHER" id="PTHR13800">
    <property type="entry name" value="TRANSIENT RECEPTOR POTENTIAL CATION CHANNEL, SUBFAMILY M, MEMBER 6"/>
    <property type="match status" value="1"/>
</dbReference>
<dbReference type="InParanoid" id="E4X3R0"/>
<dbReference type="Proteomes" id="UP000001307">
    <property type="component" value="Unassembled WGS sequence"/>
</dbReference>